<keyword evidence="8 9" id="KW-0411">Iron-sulfur</keyword>
<protein>
    <recommendedName>
        <fullName evidence="9">Ferredoxin</fullName>
    </recommendedName>
</protein>
<proteinExistence type="predicted"/>
<accession>A0A081C4E4</accession>
<name>A0A081C4E4_VECG1</name>
<comment type="cofactor">
    <cofactor evidence="1 9">
        <name>[4Fe-4S] cluster</name>
        <dbReference type="ChEBI" id="CHEBI:49883"/>
    </cofactor>
</comment>
<keyword evidence="12" id="KW-1185">Reference proteome</keyword>
<evidence type="ECO:0000256" key="7">
    <source>
        <dbReference type="ARBA" id="ARBA00023004"/>
    </source>
</evidence>
<dbReference type="PROSITE" id="PS51379">
    <property type="entry name" value="4FE4S_FER_2"/>
    <property type="match status" value="2"/>
</dbReference>
<evidence type="ECO:0000256" key="3">
    <source>
        <dbReference type="ARBA" id="ARBA00022448"/>
    </source>
</evidence>
<dbReference type="AlphaFoldDB" id="A0A081C4E4"/>
<dbReference type="eggNOG" id="COG4231">
    <property type="taxonomic scope" value="Bacteria"/>
</dbReference>
<dbReference type="PRINTS" id="PR00354">
    <property type="entry name" value="7FE8SFRDOXIN"/>
</dbReference>
<dbReference type="PANTHER" id="PTHR24960:SF79">
    <property type="entry name" value="PHOTOSYSTEM I IRON-SULFUR CENTER"/>
    <property type="match status" value="1"/>
</dbReference>
<dbReference type="HOGENOM" id="CLU_139698_11_4_0"/>
<dbReference type="STRING" id="1499967.U27_06434"/>
<keyword evidence="4 9" id="KW-0004">4Fe-4S</keyword>
<evidence type="ECO:0000256" key="8">
    <source>
        <dbReference type="ARBA" id="ARBA00023014"/>
    </source>
</evidence>
<gene>
    <name evidence="11" type="ORF">U27_06434</name>
</gene>
<keyword evidence="3 9" id="KW-0813">Transport</keyword>
<evidence type="ECO:0000259" key="10">
    <source>
        <dbReference type="PROSITE" id="PS51379"/>
    </source>
</evidence>
<feature type="domain" description="4Fe-4S ferredoxin-type" evidence="10">
    <location>
        <begin position="29"/>
        <end position="56"/>
    </location>
</feature>
<dbReference type="PROSITE" id="PS00198">
    <property type="entry name" value="4FE4S_FER_1"/>
    <property type="match status" value="1"/>
</dbReference>
<evidence type="ECO:0000256" key="2">
    <source>
        <dbReference type="ARBA" id="ARBA00003532"/>
    </source>
</evidence>
<evidence type="ECO:0000313" key="12">
    <source>
        <dbReference type="Proteomes" id="UP000030661"/>
    </source>
</evidence>
<dbReference type="Pfam" id="PF13187">
    <property type="entry name" value="Fer4_9"/>
    <property type="match status" value="1"/>
</dbReference>
<evidence type="ECO:0000256" key="5">
    <source>
        <dbReference type="ARBA" id="ARBA00022723"/>
    </source>
</evidence>
<dbReference type="GO" id="GO:0009055">
    <property type="term" value="F:electron transfer activity"/>
    <property type="evidence" value="ECO:0007669"/>
    <property type="project" value="UniProtKB-UniRule"/>
</dbReference>
<dbReference type="PANTHER" id="PTHR24960">
    <property type="entry name" value="PHOTOSYSTEM I IRON-SULFUR CENTER-RELATED"/>
    <property type="match status" value="1"/>
</dbReference>
<dbReference type="SUPFAM" id="SSF54862">
    <property type="entry name" value="4Fe-4S ferredoxins"/>
    <property type="match status" value="1"/>
</dbReference>
<evidence type="ECO:0000256" key="9">
    <source>
        <dbReference type="RuleBase" id="RU365098"/>
    </source>
</evidence>
<organism evidence="11">
    <name type="scientific">Vecturithrix granuli</name>
    <dbReference type="NCBI Taxonomy" id="1499967"/>
    <lineage>
        <taxon>Bacteria</taxon>
        <taxon>Candidatus Moduliflexota</taxon>
        <taxon>Candidatus Vecturitrichia</taxon>
        <taxon>Candidatus Vecturitrichales</taxon>
        <taxon>Candidatus Vecturitrichaceae</taxon>
        <taxon>Candidatus Vecturithrix</taxon>
    </lineage>
</organism>
<keyword evidence="6 9" id="KW-0249">Electron transport</keyword>
<comment type="function">
    <text evidence="2 9">Ferredoxins are iron-sulfur proteins that transfer electrons in a wide variety of metabolic reactions.</text>
</comment>
<dbReference type="GO" id="GO:0046872">
    <property type="term" value="F:metal ion binding"/>
    <property type="evidence" value="ECO:0007669"/>
    <property type="project" value="UniProtKB-UniRule"/>
</dbReference>
<evidence type="ECO:0000313" key="11">
    <source>
        <dbReference type="EMBL" id="GAK59449.1"/>
    </source>
</evidence>
<evidence type="ECO:0000256" key="1">
    <source>
        <dbReference type="ARBA" id="ARBA00001966"/>
    </source>
</evidence>
<reference evidence="11" key="1">
    <citation type="journal article" date="2015" name="PeerJ">
        <title>First genomic representation of candidate bacterial phylum KSB3 points to enhanced environmental sensing as a trigger of wastewater bulking.</title>
        <authorList>
            <person name="Sekiguchi Y."/>
            <person name="Ohashi A."/>
            <person name="Parks D.H."/>
            <person name="Yamauchi T."/>
            <person name="Tyson G.W."/>
            <person name="Hugenholtz P."/>
        </authorList>
    </citation>
    <scope>NUCLEOTIDE SEQUENCE [LARGE SCALE GENOMIC DNA]</scope>
</reference>
<feature type="domain" description="4Fe-4S ferredoxin-type" evidence="10">
    <location>
        <begin position="1"/>
        <end position="28"/>
    </location>
</feature>
<keyword evidence="5 9" id="KW-0479">Metal-binding</keyword>
<dbReference type="Gene3D" id="3.30.70.20">
    <property type="match status" value="1"/>
</dbReference>
<dbReference type="EMBL" id="DF820470">
    <property type="protein sequence ID" value="GAK59449.1"/>
    <property type="molecule type" value="Genomic_DNA"/>
</dbReference>
<dbReference type="InterPro" id="IPR017900">
    <property type="entry name" value="4Fe4S_Fe_S_CS"/>
</dbReference>
<dbReference type="InterPro" id="IPR050157">
    <property type="entry name" value="PSI_iron-sulfur_center"/>
</dbReference>
<dbReference type="Proteomes" id="UP000030661">
    <property type="component" value="Unassembled WGS sequence"/>
</dbReference>
<dbReference type="InterPro" id="IPR017896">
    <property type="entry name" value="4Fe4S_Fe-S-bd"/>
</dbReference>
<sequence length="56" mass="5751">MAHSINDNCIMCGACASECPVEAISEGDPKYIIDPDTCTDCGACVDVCPSDAIDAP</sequence>
<keyword evidence="7 9" id="KW-0408">Iron</keyword>
<evidence type="ECO:0000256" key="6">
    <source>
        <dbReference type="ARBA" id="ARBA00022982"/>
    </source>
</evidence>
<evidence type="ECO:0000256" key="4">
    <source>
        <dbReference type="ARBA" id="ARBA00022485"/>
    </source>
</evidence>
<dbReference type="GO" id="GO:0005737">
    <property type="term" value="C:cytoplasm"/>
    <property type="evidence" value="ECO:0007669"/>
    <property type="project" value="TreeGrafter"/>
</dbReference>
<dbReference type="GO" id="GO:0051539">
    <property type="term" value="F:4 iron, 4 sulfur cluster binding"/>
    <property type="evidence" value="ECO:0007669"/>
    <property type="project" value="UniProtKB-UniRule"/>
</dbReference>
<dbReference type="InterPro" id="IPR000813">
    <property type="entry name" value="7Fe_ferredoxin"/>
</dbReference>